<keyword evidence="1" id="KW-0597">Phosphoprotein</keyword>
<dbReference type="Gene3D" id="3.40.50.2300">
    <property type="match status" value="1"/>
</dbReference>
<dbReference type="PIRSF" id="PIRSF036382">
    <property type="entry name" value="RR_antiterm"/>
    <property type="match status" value="1"/>
</dbReference>
<protein>
    <submittedName>
        <fullName evidence="4">Uncharacterized protein</fullName>
    </submittedName>
</protein>
<dbReference type="PROSITE" id="PS50921">
    <property type="entry name" value="ANTAR"/>
    <property type="match status" value="1"/>
</dbReference>
<dbReference type="InterPro" id="IPR001789">
    <property type="entry name" value="Sig_transdc_resp-reg_receiver"/>
</dbReference>
<dbReference type="Proteomes" id="UP000249633">
    <property type="component" value="Unassembled WGS sequence"/>
</dbReference>
<dbReference type="InterPro" id="IPR011006">
    <property type="entry name" value="CheY-like_superfamily"/>
</dbReference>
<dbReference type="InterPro" id="IPR008327">
    <property type="entry name" value="Sig_transdc_resp-reg_antiterm"/>
</dbReference>
<feature type="domain" description="ANTAR" evidence="3">
    <location>
        <begin position="146"/>
        <end position="207"/>
    </location>
</feature>
<feature type="modified residue" description="4-aspartylphosphate" evidence="1">
    <location>
        <position position="76"/>
    </location>
</feature>
<dbReference type="SUPFAM" id="SSF52172">
    <property type="entry name" value="CheY-like"/>
    <property type="match status" value="1"/>
</dbReference>
<dbReference type="Pfam" id="PF03861">
    <property type="entry name" value="ANTAR"/>
    <property type="match status" value="1"/>
</dbReference>
<evidence type="ECO:0000313" key="4">
    <source>
        <dbReference type="EMBL" id="PZP31006.1"/>
    </source>
</evidence>
<evidence type="ECO:0000259" key="2">
    <source>
        <dbReference type="PROSITE" id="PS50110"/>
    </source>
</evidence>
<proteinExistence type="predicted"/>
<dbReference type="PROSITE" id="PS50110">
    <property type="entry name" value="RESPONSE_REGULATORY"/>
    <property type="match status" value="1"/>
</dbReference>
<dbReference type="AlphaFoldDB" id="A0A2W5FE28"/>
<gene>
    <name evidence="4" type="ORF">DI603_13835</name>
</gene>
<dbReference type="GO" id="GO:0000160">
    <property type="term" value="P:phosphorelay signal transduction system"/>
    <property type="evidence" value="ECO:0007669"/>
    <property type="project" value="InterPro"/>
</dbReference>
<feature type="domain" description="Response regulatory" evidence="2">
    <location>
        <begin position="26"/>
        <end position="140"/>
    </location>
</feature>
<dbReference type="InterPro" id="IPR036388">
    <property type="entry name" value="WH-like_DNA-bd_sf"/>
</dbReference>
<dbReference type="Gene3D" id="1.10.10.10">
    <property type="entry name" value="Winged helix-like DNA-binding domain superfamily/Winged helix DNA-binding domain"/>
    <property type="match status" value="1"/>
</dbReference>
<dbReference type="SMART" id="SM01012">
    <property type="entry name" value="ANTAR"/>
    <property type="match status" value="1"/>
</dbReference>
<organism evidence="4 5">
    <name type="scientific">Roseateles depolymerans</name>
    <dbReference type="NCBI Taxonomy" id="76731"/>
    <lineage>
        <taxon>Bacteria</taxon>
        <taxon>Pseudomonadati</taxon>
        <taxon>Pseudomonadota</taxon>
        <taxon>Betaproteobacteria</taxon>
        <taxon>Burkholderiales</taxon>
        <taxon>Sphaerotilaceae</taxon>
        <taxon>Roseateles</taxon>
    </lineage>
</organism>
<dbReference type="EMBL" id="QFOD01000012">
    <property type="protein sequence ID" value="PZP31006.1"/>
    <property type="molecule type" value="Genomic_DNA"/>
</dbReference>
<evidence type="ECO:0000256" key="1">
    <source>
        <dbReference type="PROSITE-ProRule" id="PRU00169"/>
    </source>
</evidence>
<evidence type="ECO:0000259" key="3">
    <source>
        <dbReference type="PROSITE" id="PS50921"/>
    </source>
</evidence>
<dbReference type="InterPro" id="IPR005561">
    <property type="entry name" value="ANTAR"/>
</dbReference>
<comment type="caution">
    <text evidence="4">The sequence shown here is derived from an EMBL/GenBank/DDBJ whole genome shotgun (WGS) entry which is preliminary data.</text>
</comment>
<accession>A0A2W5FE28</accession>
<reference evidence="4 5" key="1">
    <citation type="submission" date="2017-08" db="EMBL/GenBank/DDBJ databases">
        <title>Infants hospitalized years apart are colonized by the same room-sourced microbial strains.</title>
        <authorList>
            <person name="Brooks B."/>
            <person name="Olm M.R."/>
            <person name="Firek B.A."/>
            <person name="Baker R."/>
            <person name="Thomas B.C."/>
            <person name="Morowitz M.J."/>
            <person name="Banfield J.F."/>
        </authorList>
    </citation>
    <scope>NUCLEOTIDE SEQUENCE [LARGE SCALE GENOMIC DNA]</scope>
    <source>
        <strain evidence="4">S2_012_000_R2_81</strain>
    </source>
</reference>
<evidence type="ECO:0000313" key="5">
    <source>
        <dbReference type="Proteomes" id="UP000249633"/>
    </source>
</evidence>
<dbReference type="GO" id="GO:0003723">
    <property type="term" value="F:RNA binding"/>
    <property type="evidence" value="ECO:0007669"/>
    <property type="project" value="InterPro"/>
</dbReference>
<name>A0A2W5FE28_9BURK</name>
<sequence length="215" mass="23575">MAARDLQTTPDMTLSSPSWSQLAGLRVLLLDDGQRRSPLIRMELIRLRCQLVEVLDGADGLGAALTRQSPELVIIDSAAPSAALLDAISAAQQAQRRPVLLLAEDADGDTMRAALKADICLLGVLPLQPQKLGALLELTLIRFQHDQSLRDELQRARHQLAERKDVERAKGILMREHGLDEDAAYQRLRRLAMDGGLTLGAMAQRLIDAQALLKP</sequence>